<feature type="non-terminal residue" evidence="2">
    <location>
        <position position="311"/>
    </location>
</feature>
<dbReference type="SUPFAM" id="SSF48371">
    <property type="entry name" value="ARM repeat"/>
    <property type="match status" value="1"/>
</dbReference>
<sequence length="311" mass="33528">VLDFCLAQNNMDDNTIQLVAAAFDTCKHLADNGCGREALLYSSMKLLEKYRAKKVAYTRGTAAMASMVGVDQLQKSLKNLNTYAAGTTEHDEALSMLGCMSYISSYADEIVKAGGIVVLIKLLNSALNQLESNPEKIYKMIAGAARMLGRIASSHANIDALLALGGALSLALVPLARTEADALKMLEYQTFATLLPLLYNYVETHEVAVPCMELVATAAQHTALHKHMIENQVVEICSTCCQYHLSDIVYQKNAISVLYSLSTGLSSLNCIYDYGGLSGIAASISENISNDQIIPIAISLLERFSAVPDAT</sequence>
<dbReference type="InterPro" id="IPR016024">
    <property type="entry name" value="ARM-type_fold"/>
</dbReference>
<keyword evidence="3" id="KW-1185">Reference proteome</keyword>
<accession>A0ABQ7J5A8</accession>
<organism evidence="2 3">
    <name type="scientific">Cardiosporidium cionae</name>
    <dbReference type="NCBI Taxonomy" id="476202"/>
    <lineage>
        <taxon>Eukaryota</taxon>
        <taxon>Sar</taxon>
        <taxon>Alveolata</taxon>
        <taxon>Apicomplexa</taxon>
        <taxon>Aconoidasida</taxon>
        <taxon>Nephromycida</taxon>
        <taxon>Cardiosporidium</taxon>
    </lineage>
</organism>
<feature type="repeat" description="ARM" evidence="1">
    <location>
        <begin position="114"/>
        <end position="166"/>
    </location>
</feature>
<dbReference type="InterPro" id="IPR000225">
    <property type="entry name" value="Armadillo"/>
</dbReference>
<proteinExistence type="predicted"/>
<gene>
    <name evidence="2" type="ORF">IE077_001434</name>
</gene>
<protein>
    <submittedName>
        <fullName evidence="2">Uncharacterized protein</fullName>
    </submittedName>
</protein>
<dbReference type="EMBL" id="JADAQX010000897">
    <property type="protein sequence ID" value="KAF8819199.1"/>
    <property type="molecule type" value="Genomic_DNA"/>
</dbReference>
<evidence type="ECO:0000256" key="1">
    <source>
        <dbReference type="PROSITE-ProRule" id="PRU00259"/>
    </source>
</evidence>
<evidence type="ECO:0000313" key="2">
    <source>
        <dbReference type="EMBL" id="KAF8819199.1"/>
    </source>
</evidence>
<dbReference type="InterPro" id="IPR011989">
    <property type="entry name" value="ARM-like"/>
</dbReference>
<name>A0ABQ7J5A8_9APIC</name>
<dbReference type="Proteomes" id="UP000823046">
    <property type="component" value="Unassembled WGS sequence"/>
</dbReference>
<evidence type="ECO:0000313" key="3">
    <source>
        <dbReference type="Proteomes" id="UP000823046"/>
    </source>
</evidence>
<dbReference type="Gene3D" id="1.25.10.10">
    <property type="entry name" value="Leucine-rich Repeat Variant"/>
    <property type="match status" value="1"/>
</dbReference>
<comment type="caution">
    <text evidence="2">The sequence shown here is derived from an EMBL/GenBank/DDBJ whole genome shotgun (WGS) entry which is preliminary data.</text>
</comment>
<dbReference type="PROSITE" id="PS50176">
    <property type="entry name" value="ARM_REPEAT"/>
    <property type="match status" value="1"/>
</dbReference>
<reference evidence="2 3" key="1">
    <citation type="journal article" date="2020" name="bioRxiv">
        <title>Metabolic contributions of an alphaproteobacterial endosymbiont in the apicomplexan Cardiosporidium cionae.</title>
        <authorList>
            <person name="Hunter E.S."/>
            <person name="Paight C.J."/>
            <person name="Lane C.E."/>
        </authorList>
    </citation>
    <scope>NUCLEOTIDE SEQUENCE [LARGE SCALE GENOMIC DNA]</scope>
    <source>
        <strain evidence="2">ESH_2018</strain>
    </source>
</reference>
<feature type="non-terminal residue" evidence="2">
    <location>
        <position position="1"/>
    </location>
</feature>